<gene>
    <name evidence="3" type="ORF">CERZMDRAFT_89631</name>
</gene>
<dbReference type="Proteomes" id="UP000799539">
    <property type="component" value="Unassembled WGS sequence"/>
</dbReference>
<accession>A0A6A6FWY3</accession>
<proteinExistence type="predicted"/>
<name>A0A6A6FWY3_9PEZI</name>
<reference evidence="3" key="1">
    <citation type="journal article" date="2020" name="Stud. Mycol.">
        <title>101 Dothideomycetes genomes: a test case for predicting lifestyles and emergence of pathogens.</title>
        <authorList>
            <person name="Haridas S."/>
            <person name="Albert R."/>
            <person name="Binder M."/>
            <person name="Bloem J."/>
            <person name="Labutti K."/>
            <person name="Salamov A."/>
            <person name="Andreopoulos B."/>
            <person name="Baker S."/>
            <person name="Barry K."/>
            <person name="Bills G."/>
            <person name="Bluhm B."/>
            <person name="Cannon C."/>
            <person name="Castanera R."/>
            <person name="Culley D."/>
            <person name="Daum C."/>
            <person name="Ezra D."/>
            <person name="Gonzalez J."/>
            <person name="Henrissat B."/>
            <person name="Kuo A."/>
            <person name="Liang C."/>
            <person name="Lipzen A."/>
            <person name="Lutzoni F."/>
            <person name="Magnuson J."/>
            <person name="Mondo S."/>
            <person name="Nolan M."/>
            <person name="Ohm R."/>
            <person name="Pangilinan J."/>
            <person name="Park H.-J."/>
            <person name="Ramirez L."/>
            <person name="Alfaro M."/>
            <person name="Sun H."/>
            <person name="Tritt A."/>
            <person name="Yoshinaga Y."/>
            <person name="Zwiers L.-H."/>
            <person name="Turgeon B."/>
            <person name="Goodwin S."/>
            <person name="Spatafora J."/>
            <person name="Crous P."/>
            <person name="Grigoriev I."/>
        </authorList>
    </citation>
    <scope>NUCLEOTIDE SEQUENCE</scope>
    <source>
        <strain evidence="3">SCOH1-5</strain>
    </source>
</reference>
<keyword evidence="4" id="KW-1185">Reference proteome</keyword>
<dbReference type="GO" id="GO:0016788">
    <property type="term" value="F:hydrolase activity, acting on ester bonds"/>
    <property type="evidence" value="ECO:0007669"/>
    <property type="project" value="InterPro"/>
</dbReference>
<protein>
    <submittedName>
        <fullName evidence="3">Carbohydrate esterase family 16 protein</fullName>
    </submittedName>
</protein>
<dbReference type="PANTHER" id="PTHR45648">
    <property type="entry name" value="GDSL LIPASE/ACYLHYDROLASE FAMILY PROTEIN (AFU_ORTHOLOGUE AFUA_4G14700)"/>
    <property type="match status" value="1"/>
</dbReference>
<feature type="signal peptide" evidence="2">
    <location>
        <begin position="1"/>
        <end position="18"/>
    </location>
</feature>
<dbReference type="AlphaFoldDB" id="A0A6A6FWY3"/>
<evidence type="ECO:0000256" key="1">
    <source>
        <dbReference type="ARBA" id="ARBA00022801"/>
    </source>
</evidence>
<dbReference type="InterPro" id="IPR051058">
    <property type="entry name" value="GDSL_Est/Lipase"/>
</dbReference>
<dbReference type="Pfam" id="PF00657">
    <property type="entry name" value="Lipase_GDSL"/>
    <property type="match status" value="1"/>
</dbReference>
<dbReference type="InterPro" id="IPR001087">
    <property type="entry name" value="GDSL"/>
</dbReference>
<keyword evidence="1" id="KW-0378">Hydrolase</keyword>
<dbReference type="InterPro" id="IPR036514">
    <property type="entry name" value="SGNH_hydro_sf"/>
</dbReference>
<keyword evidence="2" id="KW-0732">Signal</keyword>
<evidence type="ECO:0000256" key="2">
    <source>
        <dbReference type="SAM" id="SignalP"/>
    </source>
</evidence>
<sequence length="365" mass="40778">MFITTAIILGASVVSTLASHPGSSWKQKHDSCSPWDLKKFTSLVTFGDSYTDDSRLSYIRKNNGSLPPVGFPNPANYNSASGGRPWPQYVAQYSDIHLYNYAVSGAVCSSDITPRDLLPGVLFPGVEQYEIPAFVADSQYVEPDGTKFMINPPNETVYSIWIGTNDLGNKGFLTDQQIRGTNIVNYTDCVYDALKRVYDQGGRYFVLQNIAPLNLAPIYALPEDGGVAGKNQYWNAKMPLGNQTAMTYRMLEQVVTVNAIFDYQTPFVRRISGEFDEARFAVFDMHALISDMYYNPASYLNGTAPLNVRGFDNQCNSTGGDCVRSKSPDSFLWYDALHPSEQADRVFAREFVEVVKGSSKWARYW</sequence>
<dbReference type="CDD" id="cd01846">
    <property type="entry name" value="fatty_acyltransferase_like"/>
    <property type="match status" value="1"/>
</dbReference>
<evidence type="ECO:0000313" key="3">
    <source>
        <dbReference type="EMBL" id="KAF2217874.1"/>
    </source>
</evidence>
<dbReference type="SUPFAM" id="SSF52266">
    <property type="entry name" value="SGNH hydrolase"/>
    <property type="match status" value="1"/>
</dbReference>
<dbReference type="Gene3D" id="3.40.50.1110">
    <property type="entry name" value="SGNH hydrolase"/>
    <property type="match status" value="1"/>
</dbReference>
<organism evidence="3 4">
    <name type="scientific">Cercospora zeae-maydis SCOH1-5</name>
    <dbReference type="NCBI Taxonomy" id="717836"/>
    <lineage>
        <taxon>Eukaryota</taxon>
        <taxon>Fungi</taxon>
        <taxon>Dikarya</taxon>
        <taxon>Ascomycota</taxon>
        <taxon>Pezizomycotina</taxon>
        <taxon>Dothideomycetes</taxon>
        <taxon>Dothideomycetidae</taxon>
        <taxon>Mycosphaerellales</taxon>
        <taxon>Mycosphaerellaceae</taxon>
        <taxon>Cercospora</taxon>
    </lineage>
</organism>
<dbReference type="EMBL" id="ML992662">
    <property type="protein sequence ID" value="KAF2217874.1"/>
    <property type="molecule type" value="Genomic_DNA"/>
</dbReference>
<dbReference type="OrthoDB" id="1600564at2759"/>
<dbReference type="PANTHER" id="PTHR45648:SF22">
    <property type="entry name" value="GDSL LIPASE_ACYLHYDROLASE FAMILY PROTEIN (AFU_ORTHOLOGUE AFUA_4G14700)"/>
    <property type="match status" value="1"/>
</dbReference>
<feature type="chain" id="PRO_5025594936" evidence="2">
    <location>
        <begin position="19"/>
        <end position="365"/>
    </location>
</feature>
<evidence type="ECO:0000313" key="4">
    <source>
        <dbReference type="Proteomes" id="UP000799539"/>
    </source>
</evidence>